<feature type="transmembrane region" description="Helical" evidence="1">
    <location>
        <begin position="50"/>
        <end position="70"/>
    </location>
</feature>
<dbReference type="KEGG" id="cai:Caci_2802"/>
<organism evidence="2 3">
    <name type="scientific">Catenulispora acidiphila (strain DSM 44928 / JCM 14897 / NBRC 102108 / NRRL B-24433 / ID139908)</name>
    <dbReference type="NCBI Taxonomy" id="479433"/>
    <lineage>
        <taxon>Bacteria</taxon>
        <taxon>Bacillati</taxon>
        <taxon>Actinomycetota</taxon>
        <taxon>Actinomycetes</taxon>
        <taxon>Catenulisporales</taxon>
        <taxon>Catenulisporaceae</taxon>
        <taxon>Catenulispora</taxon>
    </lineage>
</organism>
<name>C7Q140_CATAD</name>
<dbReference type="SUPFAM" id="SSF82171">
    <property type="entry name" value="DPP6 N-terminal domain-like"/>
    <property type="match status" value="1"/>
</dbReference>
<dbReference type="EMBL" id="CP001700">
    <property type="protein sequence ID" value="ACU71715.1"/>
    <property type="molecule type" value="Genomic_DNA"/>
</dbReference>
<protein>
    <submittedName>
        <fullName evidence="2">Uncharacterized protein</fullName>
    </submittedName>
</protein>
<dbReference type="HOGENOM" id="CLU_640465_0_0_11"/>
<dbReference type="AlphaFoldDB" id="C7Q140"/>
<accession>C7Q140</accession>
<dbReference type="Proteomes" id="UP000000851">
    <property type="component" value="Chromosome"/>
</dbReference>
<gene>
    <name evidence="2" type="ordered locus">Caci_2802</name>
</gene>
<keyword evidence="3" id="KW-1185">Reference proteome</keyword>
<proteinExistence type="predicted"/>
<evidence type="ECO:0000256" key="1">
    <source>
        <dbReference type="SAM" id="Phobius"/>
    </source>
</evidence>
<dbReference type="RefSeq" id="WP_012787008.1">
    <property type="nucleotide sequence ID" value="NC_013131.1"/>
</dbReference>
<sequence length="419" mass="44226">MNETGATYTEAELHTGLTAYAAEEDFDPLLTGMADRAMMRGRRLVRRHHAAVAAASLAVLGLAASAAIYLRPGHGSPQPPIPPAVGIDTAGATALLAYNATCFDGPVAQPSMTTFVWNPASKQYVKSSAAPMMELSPDGKLVLLQTGITLDGTTSYAVAPWADVAAGHVPAVAYRRFSSQVSLKWAADGRSLIDAAAGHADSASGADSISFYDPISFAKTSVPLPQSVRDLIDPKHTGGAWRVIDVSGTTASFTVTVMSKNAKQMRVIDGSGKTVRNVRLSNVPGHLGENDLTSATLSPDGRYLALWGNPGLAVYDLATSADRLIFHAEHGAAGVDGKPHSQDFDFTGWTAHDQLLGIVRWSTSNQQQRDVHQQIKLLTPYGDQVGSQDIAVPGDAQRVCSVYITTTGPATDYPSATKL</sequence>
<evidence type="ECO:0000313" key="2">
    <source>
        <dbReference type="EMBL" id="ACU71715.1"/>
    </source>
</evidence>
<keyword evidence="1" id="KW-0812">Transmembrane</keyword>
<keyword evidence="1" id="KW-0472">Membrane</keyword>
<reference evidence="2 3" key="1">
    <citation type="journal article" date="2009" name="Stand. Genomic Sci.">
        <title>Complete genome sequence of Catenulispora acidiphila type strain (ID 139908).</title>
        <authorList>
            <person name="Copeland A."/>
            <person name="Lapidus A."/>
            <person name="Glavina Del Rio T."/>
            <person name="Nolan M."/>
            <person name="Lucas S."/>
            <person name="Chen F."/>
            <person name="Tice H."/>
            <person name="Cheng J.F."/>
            <person name="Bruce D."/>
            <person name="Goodwin L."/>
            <person name="Pitluck S."/>
            <person name="Mikhailova N."/>
            <person name="Pati A."/>
            <person name="Ivanova N."/>
            <person name="Mavromatis K."/>
            <person name="Chen A."/>
            <person name="Palaniappan K."/>
            <person name="Chain P."/>
            <person name="Land M."/>
            <person name="Hauser L."/>
            <person name="Chang Y.J."/>
            <person name="Jeffries C.D."/>
            <person name="Chertkov O."/>
            <person name="Brettin T."/>
            <person name="Detter J.C."/>
            <person name="Han C."/>
            <person name="Ali Z."/>
            <person name="Tindall B.J."/>
            <person name="Goker M."/>
            <person name="Bristow J."/>
            <person name="Eisen J.A."/>
            <person name="Markowitz V."/>
            <person name="Hugenholtz P."/>
            <person name="Kyrpides N.C."/>
            <person name="Klenk H.P."/>
        </authorList>
    </citation>
    <scope>NUCLEOTIDE SEQUENCE [LARGE SCALE GENOMIC DNA]</scope>
    <source>
        <strain evidence="3">DSM 44928 / JCM 14897 / NBRC 102108 / NRRL B-24433 / ID139908</strain>
    </source>
</reference>
<dbReference type="InParanoid" id="C7Q140"/>
<keyword evidence="1" id="KW-1133">Transmembrane helix</keyword>
<evidence type="ECO:0000313" key="3">
    <source>
        <dbReference type="Proteomes" id="UP000000851"/>
    </source>
</evidence>